<evidence type="ECO:0000313" key="2">
    <source>
        <dbReference type="Proteomes" id="UP000240688"/>
    </source>
</evidence>
<dbReference type="Proteomes" id="UP000240688">
    <property type="component" value="Segment"/>
</dbReference>
<evidence type="ECO:0000313" key="1">
    <source>
        <dbReference type="EMBL" id="ATW58150.1"/>
    </source>
</evidence>
<organism evidence="1 2">
    <name type="scientific">Pseudomonas phage inbricus</name>
    <dbReference type="NCBI Taxonomy" id="2048976"/>
    <lineage>
        <taxon>Viruses</taxon>
        <taxon>Duplodnaviria</taxon>
        <taxon>Heunggongvirae</taxon>
        <taxon>Uroviricota</taxon>
        <taxon>Caudoviricetes</taxon>
        <taxon>Schitoviridae</taxon>
        <taxon>Rothmandenesvirinae</taxon>
        <taxon>Inbricusvirus</taxon>
        <taxon>Inbricusvirus inbricus</taxon>
    </lineage>
</organism>
<keyword evidence="2" id="KW-1185">Reference proteome</keyword>
<dbReference type="EMBL" id="MG018928">
    <property type="protein sequence ID" value="ATW58150.1"/>
    <property type="molecule type" value="Genomic_DNA"/>
</dbReference>
<name>A0A2H4P7X8_9CAUD</name>
<accession>A0A2H4P7X8</accession>
<gene>
    <name evidence="1" type="ORF">CNR35_00054</name>
</gene>
<proteinExistence type="predicted"/>
<reference evidence="2" key="1">
    <citation type="submission" date="2017-09" db="EMBL/GenBank/DDBJ databases">
        <authorList>
            <person name="Djurhuus A.M."/>
            <person name="Carstens A.B."/>
            <person name="Hansen L.H."/>
        </authorList>
    </citation>
    <scope>NUCLEOTIDE SEQUENCE [LARGE SCALE GENOMIC DNA]</scope>
</reference>
<sequence>MKPESLARQVLRRTVPGLAKSIYANQLMTSRRAGRPLPTYTAEQLHDWLVAQPVFTSLYAAWIASGYDKELSPSVDQLRNHEGYSLGNIQLVT</sequence>
<protein>
    <submittedName>
        <fullName evidence="1">Uncharacterized protein</fullName>
    </submittedName>
</protein>